<dbReference type="AlphaFoldDB" id="A0A941EQ58"/>
<sequence length="371" mass="40854">MTSESSARSGGSVSELIELLQYAVPVLERFGNPKAEIIRPELKTYSRWKGEKTRCFECPAWLITYHDRPGGDEASYLGFDGTRYKKVGLFEWWITPIAELSDMAPPVPEVSYQDHFVTDAIKFLHRLVREAAPQYARPLQIQAFGAVFEAVPLPRDLGDLDGDFARRERTKEQELARAQELRCEDVAAGYRSPGAVGVSLVRPADRLGQIRYTFLSWLRLITETGWYRANPDRFLRPMPPHAPGGPIRQEEIAGLASKLISGGSAQWIDAYTDEYSPTTKPLSPPFRLVLTPAGITEADLLVPAGAGPDRTRALIRALMLWSAREAKSPAGTALQHFLAAADCEIDGVIASAAEVFSLNPLMGNASMPALG</sequence>
<gene>
    <name evidence="1" type="ORF">KDL01_00545</name>
</gene>
<accession>A0A941EQ58</accession>
<reference evidence="1" key="1">
    <citation type="submission" date="2021-04" db="EMBL/GenBank/DDBJ databases">
        <title>Genome based classification of Actinospica acidithermotolerans sp. nov., an actinobacterium isolated from an Indonesian hot spring.</title>
        <authorList>
            <person name="Kusuma A.B."/>
            <person name="Putra K.E."/>
            <person name="Nafisah S."/>
            <person name="Loh J."/>
            <person name="Nouioui I."/>
            <person name="Goodfellow M."/>
        </authorList>
    </citation>
    <scope>NUCLEOTIDE SEQUENCE</scope>
    <source>
        <strain evidence="1">CSCA 57</strain>
    </source>
</reference>
<protein>
    <submittedName>
        <fullName evidence="1">Uncharacterized protein</fullName>
    </submittedName>
</protein>
<comment type="caution">
    <text evidence="1">The sequence shown here is derived from an EMBL/GenBank/DDBJ whole genome shotgun (WGS) entry which is preliminary data.</text>
</comment>
<dbReference type="EMBL" id="JAGSOG010000001">
    <property type="protein sequence ID" value="MBR7831724.1"/>
    <property type="molecule type" value="Genomic_DNA"/>
</dbReference>
<proteinExistence type="predicted"/>
<dbReference type="Proteomes" id="UP000675781">
    <property type="component" value="Unassembled WGS sequence"/>
</dbReference>
<evidence type="ECO:0000313" key="1">
    <source>
        <dbReference type="EMBL" id="MBR7831724.1"/>
    </source>
</evidence>
<organism evidence="1 2">
    <name type="scientific">Actinospica durhamensis</name>
    <dbReference type="NCBI Taxonomy" id="1508375"/>
    <lineage>
        <taxon>Bacteria</taxon>
        <taxon>Bacillati</taxon>
        <taxon>Actinomycetota</taxon>
        <taxon>Actinomycetes</taxon>
        <taxon>Catenulisporales</taxon>
        <taxon>Actinospicaceae</taxon>
        <taxon>Actinospica</taxon>
    </lineage>
</organism>
<keyword evidence="2" id="KW-1185">Reference proteome</keyword>
<name>A0A941EQ58_9ACTN</name>
<evidence type="ECO:0000313" key="2">
    <source>
        <dbReference type="Proteomes" id="UP000675781"/>
    </source>
</evidence>
<dbReference type="RefSeq" id="WP_212526254.1">
    <property type="nucleotide sequence ID" value="NZ_JAGSOG010000001.1"/>
</dbReference>